<comment type="similarity">
    <text evidence="2">Belongs to the cysteine dioxygenase family.</text>
</comment>
<comment type="catalytic activity">
    <reaction evidence="7">
        <text>L-cysteine + O2 = 3-sulfino-L-alanine + H(+)</text>
        <dbReference type="Rhea" id="RHEA:20441"/>
        <dbReference type="ChEBI" id="CHEBI:15378"/>
        <dbReference type="ChEBI" id="CHEBI:15379"/>
        <dbReference type="ChEBI" id="CHEBI:35235"/>
        <dbReference type="ChEBI" id="CHEBI:61085"/>
        <dbReference type="EC" id="1.13.11.20"/>
    </reaction>
    <physiologicalReaction direction="left-to-right" evidence="7">
        <dbReference type="Rhea" id="RHEA:20442"/>
    </physiologicalReaction>
</comment>
<dbReference type="InterPro" id="IPR012864">
    <property type="entry name" value="PCO/ADO"/>
</dbReference>
<evidence type="ECO:0000259" key="10">
    <source>
        <dbReference type="Pfam" id="PF13456"/>
    </source>
</evidence>
<dbReference type="InterPro" id="IPR036397">
    <property type="entry name" value="RNaseH_sf"/>
</dbReference>
<feature type="domain" description="FAR1" evidence="9">
    <location>
        <begin position="399"/>
        <end position="487"/>
    </location>
</feature>
<dbReference type="GO" id="GO:0070483">
    <property type="term" value="P:detection of hypoxia"/>
    <property type="evidence" value="ECO:0007669"/>
    <property type="project" value="UniProtKB-ARBA"/>
</dbReference>
<feature type="coiled-coil region" evidence="8">
    <location>
        <begin position="924"/>
        <end position="958"/>
    </location>
</feature>
<dbReference type="GO" id="GO:0003676">
    <property type="term" value="F:nucleic acid binding"/>
    <property type="evidence" value="ECO:0007669"/>
    <property type="project" value="InterPro"/>
</dbReference>
<dbReference type="CDD" id="cd06222">
    <property type="entry name" value="RNase_H_like"/>
    <property type="match status" value="1"/>
</dbReference>
<evidence type="ECO:0000256" key="5">
    <source>
        <dbReference type="ARBA" id="ARBA00023002"/>
    </source>
</evidence>
<evidence type="ECO:0000256" key="4">
    <source>
        <dbReference type="ARBA" id="ARBA00022723"/>
    </source>
</evidence>
<dbReference type="GO" id="GO:0046872">
    <property type="term" value="F:metal ion binding"/>
    <property type="evidence" value="ECO:0007669"/>
    <property type="project" value="UniProtKB-KW"/>
</dbReference>
<dbReference type="Pfam" id="PF13456">
    <property type="entry name" value="RVT_3"/>
    <property type="match status" value="1"/>
</dbReference>
<reference evidence="11" key="2">
    <citation type="submission" date="2021-03" db="UniProtKB">
        <authorList>
            <consortium name="EnsemblPlants"/>
        </authorList>
    </citation>
    <scope>IDENTIFICATION</scope>
</reference>
<dbReference type="GO" id="GO:0004523">
    <property type="term" value="F:RNA-DNA hybrid ribonuclease activity"/>
    <property type="evidence" value="ECO:0007669"/>
    <property type="project" value="InterPro"/>
</dbReference>
<evidence type="ECO:0000313" key="12">
    <source>
        <dbReference type="Proteomes" id="UP000596661"/>
    </source>
</evidence>
<reference evidence="11" key="1">
    <citation type="submission" date="2018-11" db="EMBL/GenBank/DDBJ databases">
        <authorList>
            <person name="Grassa J C."/>
        </authorList>
    </citation>
    <scope>NUCLEOTIDE SEQUENCE [LARGE SCALE GENOMIC DNA]</scope>
</reference>
<dbReference type="Gramene" id="evm.model.07.1771">
    <property type="protein sequence ID" value="cds.evm.model.07.1771"/>
    <property type="gene ID" value="evm.TU.07.1771"/>
</dbReference>
<feature type="domain" description="RNase H type-1" evidence="10">
    <location>
        <begin position="1033"/>
        <end position="1153"/>
    </location>
</feature>
<feature type="domain" description="FAR1" evidence="9">
    <location>
        <begin position="615"/>
        <end position="704"/>
    </location>
</feature>
<name>A0A803Q3U6_CANSA</name>
<evidence type="ECO:0000256" key="1">
    <source>
        <dbReference type="ARBA" id="ARBA00001954"/>
    </source>
</evidence>
<dbReference type="Proteomes" id="UP000596661">
    <property type="component" value="Chromosome 7"/>
</dbReference>
<keyword evidence="12" id="KW-1185">Reference proteome</keyword>
<protein>
    <recommendedName>
        <fullName evidence="3">cysteine dioxygenase</fullName>
        <ecNumber evidence="3">1.13.11.20</ecNumber>
    </recommendedName>
</protein>
<dbReference type="SUPFAM" id="SSF51182">
    <property type="entry name" value="RmlC-like cupins"/>
    <property type="match status" value="1"/>
</dbReference>
<organism evidence="11 12">
    <name type="scientific">Cannabis sativa</name>
    <name type="common">Hemp</name>
    <name type="synonym">Marijuana</name>
    <dbReference type="NCBI Taxonomy" id="3483"/>
    <lineage>
        <taxon>Eukaryota</taxon>
        <taxon>Viridiplantae</taxon>
        <taxon>Streptophyta</taxon>
        <taxon>Embryophyta</taxon>
        <taxon>Tracheophyta</taxon>
        <taxon>Spermatophyta</taxon>
        <taxon>Magnoliopsida</taxon>
        <taxon>eudicotyledons</taxon>
        <taxon>Gunneridae</taxon>
        <taxon>Pentapetalae</taxon>
        <taxon>rosids</taxon>
        <taxon>fabids</taxon>
        <taxon>Rosales</taxon>
        <taxon>Cannabaceae</taxon>
        <taxon>Cannabis</taxon>
    </lineage>
</organism>
<dbReference type="GO" id="GO:0017172">
    <property type="term" value="F:cysteine dioxygenase activity"/>
    <property type="evidence" value="ECO:0007669"/>
    <property type="project" value="UniProtKB-EC"/>
</dbReference>
<evidence type="ECO:0000313" key="11">
    <source>
        <dbReference type="EnsemblPlants" id="cds.evm.model.07.1771"/>
    </source>
</evidence>
<accession>A0A803Q3U6</accession>
<dbReference type="InterPro" id="IPR044730">
    <property type="entry name" value="RNase_H-like_dom_plant"/>
</dbReference>
<keyword evidence="4" id="KW-0479">Metal-binding</keyword>
<dbReference type="Pfam" id="PF07847">
    <property type="entry name" value="PCO_ADO"/>
    <property type="match status" value="1"/>
</dbReference>
<evidence type="ECO:0000256" key="3">
    <source>
        <dbReference type="ARBA" id="ARBA00013133"/>
    </source>
</evidence>
<dbReference type="InterPro" id="IPR012337">
    <property type="entry name" value="RNaseH-like_sf"/>
</dbReference>
<dbReference type="InterPro" id="IPR011051">
    <property type="entry name" value="RmlC_Cupin_sf"/>
</dbReference>
<evidence type="ECO:0000256" key="7">
    <source>
        <dbReference type="ARBA" id="ARBA00024284"/>
    </source>
</evidence>
<evidence type="ECO:0000256" key="2">
    <source>
        <dbReference type="ARBA" id="ARBA00006622"/>
    </source>
</evidence>
<feature type="domain" description="FAR1" evidence="9">
    <location>
        <begin position="252"/>
        <end position="340"/>
    </location>
</feature>
<dbReference type="PANTHER" id="PTHR46328:SF14">
    <property type="entry name" value="FAR-RED IMPAIRED RESPONSIVE (FAR1) FAMILY PROTEIN"/>
    <property type="match status" value="1"/>
</dbReference>
<dbReference type="PANTHER" id="PTHR46328">
    <property type="entry name" value="FAR-RED IMPAIRED RESPONSIVE (FAR1) FAMILY PROTEIN-RELATED"/>
    <property type="match status" value="1"/>
</dbReference>
<comment type="cofactor">
    <cofactor evidence="1">
        <name>Fe(2+)</name>
        <dbReference type="ChEBI" id="CHEBI:29033"/>
    </cofactor>
</comment>
<dbReference type="Pfam" id="PF03101">
    <property type="entry name" value="FAR1"/>
    <property type="match status" value="3"/>
</dbReference>
<keyword evidence="5" id="KW-0560">Oxidoreductase</keyword>
<keyword evidence="6" id="KW-0408">Iron</keyword>
<dbReference type="Gene3D" id="3.30.420.10">
    <property type="entry name" value="Ribonuclease H-like superfamily/Ribonuclease H"/>
    <property type="match status" value="1"/>
</dbReference>
<evidence type="ECO:0000256" key="8">
    <source>
        <dbReference type="SAM" id="Coils"/>
    </source>
</evidence>
<dbReference type="InterPro" id="IPR002156">
    <property type="entry name" value="RNaseH_domain"/>
</dbReference>
<dbReference type="EC" id="1.13.11.20" evidence="3"/>
<dbReference type="AlphaFoldDB" id="A0A803Q3U6"/>
<dbReference type="InterPro" id="IPR004330">
    <property type="entry name" value="FAR1_DNA_bnd_dom"/>
</dbReference>
<sequence>MTVFSKLLLGDMHIKSYDWVDQEEAAGDVKDRDNTTTRSSSRFGLAKLKANSVFRAPCNTSVLYPRSGGNIHEFRAITPCAVLDVIGPPYSKEDGRDCSYYKDHPYSSFSRDKENYCKVVEEGENGNYAWLEEIEMGEECEMDAMDSLREDGSTKVCSANDDFNESSFNKSTDECVTKCALVRCCHSDFRAENTAASTVEFPVQDAPIQVESELEKCEQARFFLGVDKRMEELGTDDVVGVVFDSLEKAEAFYYVYSNVLGFSVRKDDVRRDKRGSVVLRRWVCSKEGQRRQKHIEQADRRQRTRAMTRIGCCAAFRVSYSKHKGIWIAKEFVPNHTHGVSRINGPWQDSRWPTQVGTYVFREWEESSFHLGIDKRMNELVKEDVVGAEFETLEKAEAFYYIYSNVVGFSVRRHDMKRDKDGSIVFRKWVCSKEGQRRQKHLERIDRKKRSRAVTRVGCSASLSVRCNRKTGKWVVREFVSNHTHPWEPIDMLVTPPNQNVESTDFVKEKDAAEGEGKGNTGSNEQISSLREEVGSNRGCCLNNNCNEGSCGGRSNEFELECGDTTGVSVQAQSCLERCEQSHFFCLDIDKCFEELTTETMVGLEFHTLEKAEAFYYMYSSVIGFNVRKDDVKRDKRGLVYLRRWVCSKEGQRRQKHLERVDRKRKPKALTRVGCCAAFRVNYDRKKGSWIIKEFVPTHTHQLAAAKELPSLKPNCNMEDLVQTKTMGNVEDGREGSASSVQPTCDVLFLQNNVMNEREGCTSGVRPACDISFLQDIGREGSTSDVQPVCDMSFLHDNGREGSTGSDGQPTCDVSFLQDNIGDGREGSMSGVQQKSHVASSLQENVVDRRDETTGGSVQRRTCDVVHGITLPPWTLTMPKIDKGTQVIKIPCVNEVEGLPLPDDVKHVSAEIATMLLQMVGGLHEVVMETILEAKDKLKEANEESQRKDLEIAELRNALEAFKHAAEYQGSKESNHDNPIEVRNFGGIINLNEANGEEIVVDKGGEVGRQSVNGSDYGCERWSKSDANKLKINVDSAVFAAENAYGSGIVVRDDGRRLIEAFTTYVTGDVQPELAEIMGIKEALSWVKRKGIQDVVIESDSLLLIQALDSSIRMPSLFGLMVVECQTLLLSLVNVKICFVKRSVNRVAHCVARNFCFWSGCNFVEGSAPAALQTLILVDLAV</sequence>
<keyword evidence="8" id="KW-0175">Coiled coil</keyword>
<evidence type="ECO:0000259" key="9">
    <source>
        <dbReference type="Pfam" id="PF03101"/>
    </source>
</evidence>
<dbReference type="EnsemblPlants" id="evm.model.07.1771">
    <property type="protein sequence ID" value="cds.evm.model.07.1771"/>
    <property type="gene ID" value="evm.TU.07.1771"/>
</dbReference>
<evidence type="ECO:0000256" key="6">
    <source>
        <dbReference type="ARBA" id="ARBA00023004"/>
    </source>
</evidence>
<proteinExistence type="inferred from homology"/>
<dbReference type="EMBL" id="UZAU01000675">
    <property type="status" value="NOT_ANNOTATED_CDS"/>
    <property type="molecule type" value="Genomic_DNA"/>
</dbReference>
<dbReference type="SUPFAM" id="SSF53098">
    <property type="entry name" value="Ribonuclease H-like"/>
    <property type="match status" value="1"/>
</dbReference>